<gene>
    <name evidence="2" type="ORF">PoB_004782300</name>
</gene>
<dbReference type="Proteomes" id="UP000735302">
    <property type="component" value="Unassembled WGS sequence"/>
</dbReference>
<protein>
    <submittedName>
        <fullName evidence="2">Uncharacterized protein</fullName>
    </submittedName>
</protein>
<accession>A0AAV4BQC9</accession>
<organism evidence="2 3">
    <name type="scientific">Plakobranchus ocellatus</name>
    <dbReference type="NCBI Taxonomy" id="259542"/>
    <lineage>
        <taxon>Eukaryota</taxon>
        <taxon>Metazoa</taxon>
        <taxon>Spiralia</taxon>
        <taxon>Lophotrochozoa</taxon>
        <taxon>Mollusca</taxon>
        <taxon>Gastropoda</taxon>
        <taxon>Heterobranchia</taxon>
        <taxon>Euthyneura</taxon>
        <taxon>Panpulmonata</taxon>
        <taxon>Sacoglossa</taxon>
        <taxon>Placobranchoidea</taxon>
        <taxon>Plakobranchidae</taxon>
        <taxon>Plakobranchus</taxon>
    </lineage>
</organism>
<keyword evidence="3" id="KW-1185">Reference proteome</keyword>
<sequence>MQTERSGGSSGSEVGYQVRGPGFESQSGLNQFIIAPLYPPSTKWIDPVKVKAARKAMAYYLMMPYAKNNQDTTFGSPML</sequence>
<name>A0AAV4BQC9_9GAST</name>
<evidence type="ECO:0000313" key="3">
    <source>
        <dbReference type="Proteomes" id="UP000735302"/>
    </source>
</evidence>
<evidence type="ECO:0000256" key="1">
    <source>
        <dbReference type="SAM" id="MobiDB-lite"/>
    </source>
</evidence>
<evidence type="ECO:0000313" key="2">
    <source>
        <dbReference type="EMBL" id="GFO21318.1"/>
    </source>
</evidence>
<reference evidence="2 3" key="1">
    <citation type="journal article" date="2021" name="Elife">
        <title>Chloroplast acquisition without the gene transfer in kleptoplastic sea slugs, Plakobranchus ocellatus.</title>
        <authorList>
            <person name="Maeda T."/>
            <person name="Takahashi S."/>
            <person name="Yoshida T."/>
            <person name="Shimamura S."/>
            <person name="Takaki Y."/>
            <person name="Nagai Y."/>
            <person name="Toyoda A."/>
            <person name="Suzuki Y."/>
            <person name="Arimoto A."/>
            <person name="Ishii H."/>
            <person name="Satoh N."/>
            <person name="Nishiyama T."/>
            <person name="Hasebe M."/>
            <person name="Maruyama T."/>
            <person name="Minagawa J."/>
            <person name="Obokata J."/>
            <person name="Shigenobu S."/>
        </authorList>
    </citation>
    <scope>NUCLEOTIDE SEQUENCE [LARGE SCALE GENOMIC DNA]</scope>
</reference>
<comment type="caution">
    <text evidence="2">The sequence shown here is derived from an EMBL/GenBank/DDBJ whole genome shotgun (WGS) entry which is preliminary data.</text>
</comment>
<feature type="region of interest" description="Disordered" evidence="1">
    <location>
        <begin position="1"/>
        <end position="20"/>
    </location>
</feature>
<proteinExistence type="predicted"/>
<dbReference type="AlphaFoldDB" id="A0AAV4BQC9"/>
<dbReference type="EMBL" id="BLXT01005252">
    <property type="protein sequence ID" value="GFO21318.1"/>
    <property type="molecule type" value="Genomic_DNA"/>
</dbReference>